<dbReference type="Proteomes" id="UP000789860">
    <property type="component" value="Unassembled WGS sequence"/>
</dbReference>
<reference evidence="1" key="1">
    <citation type="submission" date="2021-06" db="EMBL/GenBank/DDBJ databases">
        <authorList>
            <person name="Kallberg Y."/>
            <person name="Tangrot J."/>
            <person name="Rosling A."/>
        </authorList>
    </citation>
    <scope>NUCLEOTIDE SEQUENCE</scope>
    <source>
        <strain evidence="1">AU212A</strain>
    </source>
</reference>
<proteinExistence type="predicted"/>
<feature type="non-terminal residue" evidence="1">
    <location>
        <position position="69"/>
    </location>
</feature>
<accession>A0ACA9NHL8</accession>
<name>A0ACA9NHL8_9GLOM</name>
<protein>
    <submittedName>
        <fullName evidence="1">1423_t:CDS:1</fullName>
    </submittedName>
</protein>
<gene>
    <name evidence="1" type="ORF">SCALOS_LOCUS8537</name>
</gene>
<comment type="caution">
    <text evidence="1">The sequence shown here is derived from an EMBL/GenBank/DDBJ whole genome shotgun (WGS) entry which is preliminary data.</text>
</comment>
<dbReference type="EMBL" id="CAJVPM010022912">
    <property type="protein sequence ID" value="CAG8647283.1"/>
    <property type="molecule type" value="Genomic_DNA"/>
</dbReference>
<sequence>MKILDYIKKGLKKIIDNTTFEKDIRQKASDLRNEDVELSQGTIRQLEDRLFVCPSLWPPVTHRRTIRCL</sequence>
<evidence type="ECO:0000313" key="1">
    <source>
        <dbReference type="EMBL" id="CAG8647283.1"/>
    </source>
</evidence>
<keyword evidence="2" id="KW-1185">Reference proteome</keyword>
<organism evidence="1 2">
    <name type="scientific">Scutellospora calospora</name>
    <dbReference type="NCBI Taxonomy" id="85575"/>
    <lineage>
        <taxon>Eukaryota</taxon>
        <taxon>Fungi</taxon>
        <taxon>Fungi incertae sedis</taxon>
        <taxon>Mucoromycota</taxon>
        <taxon>Glomeromycotina</taxon>
        <taxon>Glomeromycetes</taxon>
        <taxon>Diversisporales</taxon>
        <taxon>Gigasporaceae</taxon>
        <taxon>Scutellospora</taxon>
    </lineage>
</organism>
<evidence type="ECO:0000313" key="2">
    <source>
        <dbReference type="Proteomes" id="UP000789860"/>
    </source>
</evidence>